<feature type="chain" id="PRO_5013298837" description="Secreted protein" evidence="1">
    <location>
        <begin position="21"/>
        <end position="250"/>
    </location>
</feature>
<evidence type="ECO:0000256" key="1">
    <source>
        <dbReference type="SAM" id="SignalP"/>
    </source>
</evidence>
<sequence length="250" mass="26951">MPLHLTLGLSMALLHLAVEAVTFSHREDATLAFYTSIEEILQQESGVCPGPYLGGTLEGRECHRKGCKLLLLADLMDDNSPGPGAVAWRQACTHWQAPLPILNQCVTVSEESITRFATRAASFLVVLKKGFAWFSVSPNMHVLCCPAAAFLRHFGSLWRYSEQGLDTIHGRFNHVSARYTSTTLLCSCEAFVKASSVAAAAARAAKGHCDKCTRAHKEQAGLARTCVGCRAKAAADMTAWGDAVSKAAEL</sequence>
<dbReference type="EMBL" id="KV918768">
    <property type="protein sequence ID" value="OSX80746.1"/>
    <property type="molecule type" value="Genomic_DNA"/>
</dbReference>
<evidence type="ECO:0008006" key="4">
    <source>
        <dbReference type="Google" id="ProtNLM"/>
    </source>
</evidence>
<dbReference type="Proteomes" id="UP000218209">
    <property type="component" value="Unassembled WGS sequence"/>
</dbReference>
<evidence type="ECO:0000313" key="3">
    <source>
        <dbReference type="Proteomes" id="UP000218209"/>
    </source>
</evidence>
<proteinExistence type="predicted"/>
<keyword evidence="1" id="KW-0732">Signal</keyword>
<reference evidence="2 3" key="1">
    <citation type="submission" date="2017-03" db="EMBL/GenBank/DDBJ databases">
        <title>WGS assembly of Porphyra umbilicalis.</title>
        <authorList>
            <person name="Brawley S.H."/>
            <person name="Blouin N.A."/>
            <person name="Ficko-Blean E."/>
            <person name="Wheeler G.L."/>
            <person name="Lohr M."/>
            <person name="Goodson H.V."/>
            <person name="Jenkins J.W."/>
            <person name="Blaby-Haas C.E."/>
            <person name="Helliwell K.E."/>
            <person name="Chan C."/>
            <person name="Marriage T."/>
            <person name="Bhattacharya D."/>
            <person name="Klein A.S."/>
            <person name="Badis Y."/>
            <person name="Brodie J."/>
            <person name="Cao Y."/>
            <person name="Collen J."/>
            <person name="Dittami S.M."/>
            <person name="Gachon C.M."/>
            <person name="Green B.R."/>
            <person name="Karpowicz S."/>
            <person name="Kim J.W."/>
            <person name="Kudahl U."/>
            <person name="Lin S."/>
            <person name="Michel G."/>
            <person name="Mittag M."/>
            <person name="Olson B.J."/>
            <person name="Pangilinan J."/>
            <person name="Peng Y."/>
            <person name="Qiu H."/>
            <person name="Shu S."/>
            <person name="Singer J.T."/>
            <person name="Smith A.G."/>
            <person name="Sprecher B.N."/>
            <person name="Wagner V."/>
            <person name="Wang W."/>
            <person name="Wang Z.-Y."/>
            <person name="Yan J."/>
            <person name="Yarish C."/>
            <person name="Zoeuner-Riek S."/>
            <person name="Zhuang Y."/>
            <person name="Zou Y."/>
            <person name="Lindquist E.A."/>
            <person name="Grimwood J."/>
            <person name="Barry K."/>
            <person name="Rokhsar D.S."/>
            <person name="Schmutz J."/>
            <person name="Stiller J.W."/>
            <person name="Grossman A.R."/>
            <person name="Prochnik S.E."/>
        </authorList>
    </citation>
    <scope>NUCLEOTIDE SEQUENCE [LARGE SCALE GENOMIC DNA]</scope>
    <source>
        <strain evidence="2">4086291</strain>
    </source>
</reference>
<accession>A0A1X6PJ21</accession>
<keyword evidence="3" id="KW-1185">Reference proteome</keyword>
<organism evidence="2 3">
    <name type="scientific">Porphyra umbilicalis</name>
    <name type="common">Purple laver</name>
    <name type="synonym">Red alga</name>
    <dbReference type="NCBI Taxonomy" id="2786"/>
    <lineage>
        <taxon>Eukaryota</taxon>
        <taxon>Rhodophyta</taxon>
        <taxon>Bangiophyceae</taxon>
        <taxon>Bangiales</taxon>
        <taxon>Bangiaceae</taxon>
        <taxon>Porphyra</taxon>
    </lineage>
</organism>
<evidence type="ECO:0000313" key="2">
    <source>
        <dbReference type="EMBL" id="OSX80746.1"/>
    </source>
</evidence>
<feature type="signal peptide" evidence="1">
    <location>
        <begin position="1"/>
        <end position="20"/>
    </location>
</feature>
<protein>
    <recommendedName>
        <fullName evidence="4">Secreted protein</fullName>
    </recommendedName>
</protein>
<gene>
    <name evidence="2" type="ORF">BU14_0032s0004</name>
</gene>
<name>A0A1X6PJ21_PORUM</name>
<dbReference type="AlphaFoldDB" id="A0A1X6PJ21"/>